<dbReference type="PANTHER" id="PTHR43648:SF1">
    <property type="entry name" value="ELECTRON TRANSFER FLAVOPROTEIN BETA SUBUNIT LYSINE METHYLTRANSFERASE"/>
    <property type="match status" value="1"/>
</dbReference>
<dbReference type="PANTHER" id="PTHR43648">
    <property type="entry name" value="ELECTRON TRANSFER FLAVOPROTEIN BETA SUBUNIT LYSINE METHYLTRANSFERASE"/>
    <property type="match status" value="1"/>
</dbReference>
<dbReference type="Gene3D" id="3.40.50.150">
    <property type="entry name" value="Vaccinia Virus protein VP39"/>
    <property type="match status" value="1"/>
</dbReference>
<dbReference type="InterPro" id="IPR029063">
    <property type="entry name" value="SAM-dependent_MTases_sf"/>
</dbReference>
<protein>
    <submittedName>
        <fullName evidence="3">50S ribosomal protein L11 methyltransferase</fullName>
    </submittedName>
</protein>
<organism evidence="3 4">
    <name type="scientific">Plantactinospora mayteni</name>
    <dbReference type="NCBI Taxonomy" id="566021"/>
    <lineage>
        <taxon>Bacteria</taxon>
        <taxon>Bacillati</taxon>
        <taxon>Actinomycetota</taxon>
        <taxon>Actinomycetes</taxon>
        <taxon>Micromonosporales</taxon>
        <taxon>Micromonosporaceae</taxon>
        <taxon>Plantactinospora</taxon>
    </lineage>
</organism>
<dbReference type="GO" id="GO:0032259">
    <property type="term" value="P:methylation"/>
    <property type="evidence" value="ECO:0007669"/>
    <property type="project" value="UniProtKB-KW"/>
</dbReference>
<keyword evidence="3" id="KW-0687">Ribonucleoprotein</keyword>
<evidence type="ECO:0000313" key="3">
    <source>
        <dbReference type="EMBL" id="GIG99750.1"/>
    </source>
</evidence>
<comment type="caution">
    <text evidence="3">The sequence shown here is derived from an EMBL/GenBank/DDBJ whole genome shotgun (WGS) entry which is preliminary data.</text>
</comment>
<dbReference type="CDD" id="cd02440">
    <property type="entry name" value="AdoMet_MTases"/>
    <property type="match status" value="1"/>
</dbReference>
<keyword evidence="1 3" id="KW-0489">Methyltransferase</keyword>
<dbReference type="EMBL" id="BONX01000047">
    <property type="protein sequence ID" value="GIG99750.1"/>
    <property type="molecule type" value="Genomic_DNA"/>
</dbReference>
<dbReference type="SUPFAM" id="SSF53335">
    <property type="entry name" value="S-adenosyl-L-methionine-dependent methyltransferases"/>
    <property type="match status" value="1"/>
</dbReference>
<keyword evidence="3" id="KW-0689">Ribosomal protein</keyword>
<dbReference type="Proteomes" id="UP000621500">
    <property type="component" value="Unassembled WGS sequence"/>
</dbReference>
<reference evidence="3 4" key="1">
    <citation type="submission" date="2021-01" db="EMBL/GenBank/DDBJ databases">
        <title>Whole genome shotgun sequence of Plantactinospora mayteni NBRC 109088.</title>
        <authorList>
            <person name="Komaki H."/>
            <person name="Tamura T."/>
        </authorList>
    </citation>
    <scope>NUCLEOTIDE SEQUENCE [LARGE SCALE GENOMIC DNA]</scope>
    <source>
        <strain evidence="3 4">NBRC 109088</strain>
    </source>
</reference>
<evidence type="ECO:0000256" key="1">
    <source>
        <dbReference type="ARBA" id="ARBA00022603"/>
    </source>
</evidence>
<evidence type="ECO:0000256" key="2">
    <source>
        <dbReference type="ARBA" id="ARBA00022679"/>
    </source>
</evidence>
<dbReference type="RefSeq" id="WP_203861109.1">
    <property type="nucleotide sequence ID" value="NZ_BAAAZQ010000001.1"/>
</dbReference>
<accession>A0ABQ4EYM2</accession>
<sequence length="230" mass="24481">MSESPAEFVRTYAHLSPVSAVPEIRLHQAAEPIGLWELTEGEFRSEQPPPFWAFAWAGGQALARYLLDHPETVAGRRVLDLASGSGLVAIAAARAGATQVRAVDVDRMALAAVEVNAEANGVVVAGELGDILDGDAGGAQVVLAGDVFYSQAMANRVLRFLIRASRAGARVLVGDPERAYLPRGRFEALAGYDIPVTVALESVRVKHSRVWELTKVTPATGGTGRRERTG</sequence>
<dbReference type="GO" id="GO:0008168">
    <property type="term" value="F:methyltransferase activity"/>
    <property type="evidence" value="ECO:0007669"/>
    <property type="project" value="UniProtKB-KW"/>
</dbReference>
<dbReference type="Pfam" id="PF06325">
    <property type="entry name" value="PrmA"/>
    <property type="match status" value="1"/>
</dbReference>
<dbReference type="GO" id="GO:0005840">
    <property type="term" value="C:ribosome"/>
    <property type="evidence" value="ECO:0007669"/>
    <property type="project" value="UniProtKB-KW"/>
</dbReference>
<name>A0ABQ4EYM2_9ACTN</name>
<gene>
    <name evidence="3" type="ORF">Pma05_63230</name>
</gene>
<keyword evidence="2" id="KW-0808">Transferase</keyword>
<dbReference type="InterPro" id="IPR050078">
    <property type="entry name" value="Ribosomal_L11_MeTrfase_PrmA"/>
</dbReference>
<evidence type="ECO:0000313" key="4">
    <source>
        <dbReference type="Proteomes" id="UP000621500"/>
    </source>
</evidence>
<proteinExistence type="predicted"/>
<keyword evidence="4" id="KW-1185">Reference proteome</keyword>